<dbReference type="EC" id="3.1.3.1" evidence="3 16"/>
<keyword evidence="10" id="KW-0472">Membrane</keyword>
<feature type="binding site" evidence="14">
    <location>
        <position position="375"/>
    </location>
    <ligand>
        <name>Zn(2+)</name>
        <dbReference type="ChEBI" id="CHEBI:29105"/>
        <label>2</label>
    </ligand>
</feature>
<evidence type="ECO:0000256" key="4">
    <source>
        <dbReference type="ARBA" id="ARBA00022475"/>
    </source>
</evidence>
<feature type="non-terminal residue" evidence="18">
    <location>
        <position position="1"/>
    </location>
</feature>
<dbReference type="EMBL" id="JASPKZ010009379">
    <property type="protein sequence ID" value="KAJ9577041.1"/>
    <property type="molecule type" value="Genomic_DNA"/>
</dbReference>
<dbReference type="PANTHER" id="PTHR11596:SF91">
    <property type="entry name" value="ALKALINE PHOSPHATASE-RELATED"/>
    <property type="match status" value="1"/>
</dbReference>
<feature type="binding site" evidence="14">
    <location>
        <position position="181"/>
    </location>
    <ligand>
        <name>Mg(2+)</name>
        <dbReference type="ChEBI" id="CHEBI:18420"/>
    </ligand>
</feature>
<evidence type="ECO:0000256" key="6">
    <source>
        <dbReference type="ARBA" id="ARBA00022723"/>
    </source>
</evidence>
<dbReference type="PANTHER" id="PTHR11596">
    <property type="entry name" value="ALKALINE PHOSPHATASE"/>
    <property type="match status" value="1"/>
</dbReference>
<feature type="binding site" evidence="14">
    <location>
        <position position="374"/>
    </location>
    <ligand>
        <name>Zn(2+)</name>
        <dbReference type="ChEBI" id="CHEBI:29105"/>
        <label>2</label>
    </ligand>
</feature>
<evidence type="ECO:0000256" key="13">
    <source>
        <dbReference type="PIRSR" id="PIRSR601952-1"/>
    </source>
</evidence>
<dbReference type="SMART" id="SM00098">
    <property type="entry name" value="alkPPc"/>
    <property type="match status" value="1"/>
</dbReference>
<evidence type="ECO:0000256" key="5">
    <source>
        <dbReference type="ARBA" id="ARBA00022622"/>
    </source>
</evidence>
<feature type="binding site" evidence="14">
    <location>
        <position position="328"/>
    </location>
    <ligand>
        <name>Mg(2+)</name>
        <dbReference type="ChEBI" id="CHEBI:18420"/>
    </ligand>
</feature>
<evidence type="ECO:0000256" key="12">
    <source>
        <dbReference type="ARBA" id="ARBA00023288"/>
    </source>
</evidence>
<comment type="cofactor">
    <cofactor evidence="14">
        <name>Zn(2+)</name>
        <dbReference type="ChEBI" id="CHEBI:29105"/>
    </cofactor>
    <text evidence="14">Binds 2 Zn(2+) ions.</text>
</comment>
<evidence type="ECO:0000256" key="16">
    <source>
        <dbReference type="RuleBase" id="RU003947"/>
    </source>
</evidence>
<keyword evidence="11" id="KW-0325">Glycoprotein</keyword>
<feature type="binding site" evidence="14">
    <location>
        <position position="179"/>
    </location>
    <ligand>
        <name>Mg(2+)</name>
        <dbReference type="ChEBI" id="CHEBI:18420"/>
    </ligand>
</feature>
<dbReference type="GO" id="GO:0004035">
    <property type="term" value="F:alkaline phosphatase activity"/>
    <property type="evidence" value="ECO:0007669"/>
    <property type="project" value="UniProtKB-EC"/>
</dbReference>
<reference evidence="18" key="2">
    <citation type="submission" date="2023-05" db="EMBL/GenBank/DDBJ databases">
        <authorList>
            <person name="Fouks B."/>
        </authorList>
    </citation>
    <scope>NUCLEOTIDE SEQUENCE</scope>
    <source>
        <strain evidence="18">Stay&amp;Tobe</strain>
        <tissue evidence="18">Testes</tissue>
    </source>
</reference>
<evidence type="ECO:0000256" key="9">
    <source>
        <dbReference type="ARBA" id="ARBA00022842"/>
    </source>
</evidence>
<keyword evidence="6 14" id="KW-0479">Metal-binding</keyword>
<comment type="catalytic activity">
    <reaction evidence="16">
        <text>a phosphate monoester + H2O = an alcohol + phosphate</text>
        <dbReference type="Rhea" id="RHEA:15017"/>
        <dbReference type="ChEBI" id="CHEBI:15377"/>
        <dbReference type="ChEBI" id="CHEBI:30879"/>
        <dbReference type="ChEBI" id="CHEBI:43474"/>
        <dbReference type="ChEBI" id="CHEBI:67140"/>
        <dbReference type="EC" id="3.1.3.1"/>
    </reaction>
</comment>
<gene>
    <name evidence="18" type="ORF">L9F63_006389</name>
</gene>
<proteinExistence type="inferred from homology"/>
<keyword evidence="7 16" id="KW-0378">Hydrolase</keyword>
<keyword evidence="9 14" id="KW-0460">Magnesium</keyword>
<feature type="binding site" evidence="14">
    <location>
        <position position="337"/>
    </location>
    <ligand>
        <name>Zn(2+)</name>
        <dbReference type="ChEBI" id="CHEBI:29105"/>
        <label>2</label>
    </ligand>
</feature>
<evidence type="ECO:0000256" key="10">
    <source>
        <dbReference type="ARBA" id="ARBA00023136"/>
    </source>
</evidence>
<evidence type="ECO:0000256" key="3">
    <source>
        <dbReference type="ARBA" id="ARBA00012647"/>
    </source>
</evidence>
<evidence type="ECO:0000256" key="1">
    <source>
        <dbReference type="ARBA" id="ARBA00004609"/>
    </source>
</evidence>
<evidence type="ECO:0000256" key="7">
    <source>
        <dbReference type="ARBA" id="ARBA00022801"/>
    </source>
</evidence>
<comment type="cofactor">
    <cofactor evidence="14">
        <name>Mg(2+)</name>
        <dbReference type="ChEBI" id="CHEBI:18420"/>
    </cofactor>
    <text evidence="14">Binds 1 Mg(2+) ion.</text>
</comment>
<feature type="binding site" evidence="14">
    <location>
        <position position="66"/>
    </location>
    <ligand>
        <name>Mg(2+)</name>
        <dbReference type="ChEBI" id="CHEBI:18420"/>
    </ligand>
</feature>
<dbReference type="GO" id="GO:0005886">
    <property type="term" value="C:plasma membrane"/>
    <property type="evidence" value="ECO:0007669"/>
    <property type="project" value="UniProtKB-SubCell"/>
</dbReference>
<evidence type="ECO:0000256" key="17">
    <source>
        <dbReference type="SAM" id="MobiDB-lite"/>
    </source>
</evidence>
<dbReference type="FunFam" id="3.40.720.10:FF:000008">
    <property type="entry name" value="Alkaline phosphatase"/>
    <property type="match status" value="1"/>
</dbReference>
<dbReference type="PRINTS" id="PR00113">
    <property type="entry name" value="ALKPHPHTASE"/>
</dbReference>
<organism evidence="18 19">
    <name type="scientific">Diploptera punctata</name>
    <name type="common">Pacific beetle cockroach</name>
    <dbReference type="NCBI Taxonomy" id="6984"/>
    <lineage>
        <taxon>Eukaryota</taxon>
        <taxon>Metazoa</taxon>
        <taxon>Ecdysozoa</taxon>
        <taxon>Arthropoda</taxon>
        <taxon>Hexapoda</taxon>
        <taxon>Insecta</taxon>
        <taxon>Pterygota</taxon>
        <taxon>Neoptera</taxon>
        <taxon>Polyneoptera</taxon>
        <taxon>Dictyoptera</taxon>
        <taxon>Blattodea</taxon>
        <taxon>Blaberoidea</taxon>
        <taxon>Blaberidae</taxon>
        <taxon>Diplopterinae</taxon>
        <taxon>Diploptera</taxon>
    </lineage>
</organism>
<evidence type="ECO:0000256" key="2">
    <source>
        <dbReference type="ARBA" id="ARBA00005984"/>
    </source>
</evidence>
<dbReference type="Gene3D" id="3.40.720.10">
    <property type="entry name" value="Alkaline Phosphatase, subunit A"/>
    <property type="match status" value="1"/>
</dbReference>
<feature type="binding site" evidence="14">
    <location>
        <position position="333"/>
    </location>
    <ligand>
        <name>Zn(2+)</name>
        <dbReference type="ChEBI" id="CHEBI:29105"/>
        <label>2</label>
    </ligand>
</feature>
<sequence length="507" mass="55656">SDSQVSDIFSDERSIDESISDSEATSAEEESEPDFWIRGAQRTLYQKIIKPPYIGKAKNVIMFLGDGMSLSTLAATRAYLGQLEGRPGEETVLSFEKFPTVGLSKTYCVNSQVADSACSATAYLGGVKANIYTIGVNGRVNMDDCEAMRNSSNHVTSILQWSQEAGKSTGIITTTRITHASPSGAYAHTANRNWEGPDDVISAGLNPAECPSIAQQLIKQKPGRDMQVIFGGGRSKFQPTENSAEDLIECWKNEKSERRANYKYITRRNELNQLDTCNTDYVLGLFTSDHLQYQLQTDPEKYPSLEEMTRGALKILKKNEKGFFLFVEGGRIDHAHHSTKAHLALDETVEFAKAIQAAVEMTNERETLIVVTSDHGHTLTISGYPTRGNDIFGVAGTYSNDGLPYATLSYANGLGYKAAGYDLREDDMGDPDYLFPATVPMSTETHDGTDVGIFARGPWSHLFTGVMEQNVIPHLMAFASCVGKGLTACGYSPRSLLVSFWMIATQQ</sequence>
<dbReference type="Pfam" id="PF00245">
    <property type="entry name" value="Alk_phosphatase"/>
    <property type="match status" value="1"/>
</dbReference>
<accession>A0AAD7ZAQ2</accession>
<evidence type="ECO:0000313" key="18">
    <source>
        <dbReference type="EMBL" id="KAJ9577041.1"/>
    </source>
</evidence>
<feature type="region of interest" description="Disordered" evidence="17">
    <location>
        <begin position="1"/>
        <end position="32"/>
    </location>
</feature>
<feature type="non-terminal residue" evidence="18">
    <location>
        <position position="507"/>
    </location>
</feature>
<evidence type="ECO:0000313" key="19">
    <source>
        <dbReference type="Proteomes" id="UP001233999"/>
    </source>
</evidence>
<keyword evidence="12" id="KW-0449">Lipoprotein</keyword>
<comment type="subcellular location">
    <subcellularLocation>
        <location evidence="1">Cell membrane</location>
        <topology evidence="1">Lipid-anchor</topology>
        <topology evidence="1">GPI-anchor</topology>
    </subcellularLocation>
</comment>
<keyword evidence="8 14" id="KW-0862">Zinc</keyword>
<keyword evidence="5" id="KW-0336">GPI-anchor</keyword>
<feature type="binding site" evidence="14">
    <location>
        <position position="446"/>
    </location>
    <ligand>
        <name>Zn(2+)</name>
        <dbReference type="ChEBI" id="CHEBI:29105"/>
        <label>2</label>
    </ligand>
</feature>
<dbReference type="SUPFAM" id="SSF53649">
    <property type="entry name" value="Alkaline phosphatase-like"/>
    <property type="match status" value="1"/>
</dbReference>
<reference evidence="18" key="1">
    <citation type="journal article" date="2023" name="IScience">
        <title>Live-bearing cockroach genome reveals convergent evolutionary mechanisms linked to viviparity in insects and beyond.</title>
        <authorList>
            <person name="Fouks B."/>
            <person name="Harrison M.C."/>
            <person name="Mikhailova A.A."/>
            <person name="Marchal E."/>
            <person name="English S."/>
            <person name="Carruthers M."/>
            <person name="Jennings E.C."/>
            <person name="Chiamaka E.L."/>
            <person name="Frigard R.A."/>
            <person name="Pippel M."/>
            <person name="Attardo G.M."/>
            <person name="Benoit J.B."/>
            <person name="Bornberg-Bauer E."/>
            <person name="Tobe S.S."/>
        </authorList>
    </citation>
    <scope>NUCLEOTIDE SEQUENCE</scope>
    <source>
        <strain evidence="18">Stay&amp;Tobe</strain>
    </source>
</reference>
<dbReference type="AlphaFoldDB" id="A0AAD7ZAQ2"/>
<dbReference type="GO" id="GO:0046872">
    <property type="term" value="F:metal ion binding"/>
    <property type="evidence" value="ECO:0007669"/>
    <property type="project" value="UniProtKB-KW"/>
</dbReference>
<feature type="binding site" evidence="14">
    <location>
        <position position="66"/>
    </location>
    <ligand>
        <name>Zn(2+)</name>
        <dbReference type="ChEBI" id="CHEBI:29105"/>
        <label>2</label>
    </ligand>
</feature>
<protein>
    <recommendedName>
        <fullName evidence="3 16">Alkaline phosphatase</fullName>
        <ecNumber evidence="3 16">3.1.3.1</ecNumber>
    </recommendedName>
</protein>
<dbReference type="InterPro" id="IPR017850">
    <property type="entry name" value="Alkaline_phosphatase_core_sf"/>
</dbReference>
<evidence type="ECO:0000256" key="8">
    <source>
        <dbReference type="ARBA" id="ARBA00022833"/>
    </source>
</evidence>
<comment type="similarity">
    <text evidence="2 15">Belongs to the alkaline phosphatase family.</text>
</comment>
<feature type="active site" description="Phosphoserine intermediate" evidence="13">
    <location>
        <position position="116"/>
    </location>
</feature>
<evidence type="ECO:0000256" key="11">
    <source>
        <dbReference type="ARBA" id="ARBA00023180"/>
    </source>
</evidence>
<dbReference type="GO" id="GO:0098552">
    <property type="term" value="C:side of membrane"/>
    <property type="evidence" value="ECO:0007669"/>
    <property type="project" value="UniProtKB-KW"/>
</dbReference>
<evidence type="ECO:0000256" key="15">
    <source>
        <dbReference type="RuleBase" id="RU003946"/>
    </source>
</evidence>
<name>A0AAD7ZAQ2_DIPPU</name>
<comment type="caution">
    <text evidence="18">The sequence shown here is derived from an EMBL/GenBank/DDBJ whole genome shotgun (WGS) entry which is preliminary data.</text>
</comment>
<keyword evidence="19" id="KW-1185">Reference proteome</keyword>
<keyword evidence="4" id="KW-1003">Cell membrane</keyword>
<dbReference type="CDD" id="cd16012">
    <property type="entry name" value="ALP"/>
    <property type="match status" value="1"/>
</dbReference>
<dbReference type="InterPro" id="IPR001952">
    <property type="entry name" value="Alkaline_phosphatase"/>
</dbReference>
<dbReference type="Proteomes" id="UP001233999">
    <property type="component" value="Unassembled WGS sequence"/>
</dbReference>
<dbReference type="PROSITE" id="PS00123">
    <property type="entry name" value="ALKALINE_PHOSPHATASE"/>
    <property type="match status" value="1"/>
</dbReference>
<evidence type="ECO:0000256" key="14">
    <source>
        <dbReference type="PIRSR" id="PIRSR601952-2"/>
    </source>
</evidence>
<dbReference type="InterPro" id="IPR018299">
    <property type="entry name" value="Alkaline_phosphatase_AS"/>
</dbReference>